<feature type="region of interest" description="Disordered" evidence="5">
    <location>
        <begin position="549"/>
        <end position="584"/>
    </location>
</feature>
<gene>
    <name evidence="7" type="ORF">GSLYS_00008355001</name>
</gene>
<keyword evidence="8" id="KW-1185">Reference proteome</keyword>
<dbReference type="PROSITE" id="PS50172">
    <property type="entry name" value="BRCT"/>
    <property type="match status" value="1"/>
</dbReference>
<dbReference type="InterPro" id="IPR001357">
    <property type="entry name" value="BRCT_dom"/>
</dbReference>
<reference evidence="7 8" key="1">
    <citation type="submission" date="2024-04" db="EMBL/GenBank/DDBJ databases">
        <authorList>
            <consortium name="Genoscope - CEA"/>
            <person name="William W."/>
        </authorList>
    </citation>
    <scope>NUCLEOTIDE SEQUENCE [LARGE SCALE GENOMIC DNA]</scope>
</reference>
<evidence type="ECO:0000256" key="1">
    <source>
        <dbReference type="ARBA" id="ARBA00022517"/>
    </source>
</evidence>
<dbReference type="GO" id="GO:0005654">
    <property type="term" value="C:nucleoplasm"/>
    <property type="evidence" value="ECO:0007669"/>
    <property type="project" value="UniProtKB-SubCell"/>
</dbReference>
<dbReference type="GO" id="GO:0000466">
    <property type="term" value="P:maturation of 5.8S rRNA from tricistronic rRNA transcript (SSU-rRNA, 5.8S rRNA, LSU-rRNA)"/>
    <property type="evidence" value="ECO:0007669"/>
    <property type="project" value="UniProtKB-UniRule"/>
</dbReference>
<dbReference type="CDD" id="cd17709">
    <property type="entry name" value="BRCT_pescadillo_like"/>
    <property type="match status" value="1"/>
</dbReference>
<dbReference type="GO" id="GO:0003723">
    <property type="term" value="F:RNA binding"/>
    <property type="evidence" value="ECO:0007669"/>
    <property type="project" value="TreeGrafter"/>
</dbReference>
<dbReference type="EMBL" id="CAXITT010000170">
    <property type="protein sequence ID" value="CAL1534395.1"/>
    <property type="molecule type" value="Genomic_DNA"/>
</dbReference>
<dbReference type="Proteomes" id="UP001497497">
    <property type="component" value="Unassembled WGS sequence"/>
</dbReference>
<feature type="compositionally biased region" description="Basic and acidic residues" evidence="5">
    <location>
        <begin position="479"/>
        <end position="504"/>
    </location>
</feature>
<accession>A0AAV2HK40</accession>
<dbReference type="GO" id="GO:0043021">
    <property type="term" value="F:ribonucleoprotein complex binding"/>
    <property type="evidence" value="ECO:0007669"/>
    <property type="project" value="UniProtKB-UniRule"/>
</dbReference>
<comment type="subcellular location">
    <subcellularLocation>
        <location evidence="4">Nucleus</location>
        <location evidence="4">Nucleolus</location>
    </subcellularLocation>
    <subcellularLocation>
        <location evidence="4">Nucleus</location>
        <location evidence="4">Nucleoplasm</location>
    </subcellularLocation>
</comment>
<dbReference type="GO" id="GO:0070545">
    <property type="term" value="C:PeBoW complex"/>
    <property type="evidence" value="ECO:0007669"/>
    <property type="project" value="TreeGrafter"/>
</dbReference>
<dbReference type="PANTHER" id="PTHR12221:SF6">
    <property type="entry name" value="PESCADILLO HOMOLOG"/>
    <property type="match status" value="1"/>
</dbReference>
<evidence type="ECO:0000259" key="6">
    <source>
        <dbReference type="PROSITE" id="PS50172"/>
    </source>
</evidence>
<dbReference type="GO" id="GO:0000463">
    <property type="term" value="P:maturation of LSU-rRNA from tricistronic rRNA transcript (SSU-rRNA, 5.8S rRNA, LSU-rRNA)"/>
    <property type="evidence" value="ECO:0007669"/>
    <property type="project" value="UniProtKB-UniRule"/>
</dbReference>
<evidence type="ECO:0000313" key="7">
    <source>
        <dbReference type="EMBL" id="CAL1534395.1"/>
    </source>
</evidence>
<dbReference type="InterPro" id="IPR036420">
    <property type="entry name" value="BRCT_dom_sf"/>
</dbReference>
<comment type="caution">
    <text evidence="7">The sequence shown here is derived from an EMBL/GenBank/DDBJ whole genome shotgun (WGS) entry which is preliminary data.</text>
</comment>
<evidence type="ECO:0000256" key="5">
    <source>
        <dbReference type="SAM" id="MobiDB-lite"/>
    </source>
</evidence>
<protein>
    <recommendedName>
        <fullName evidence="4">Pescadillo homolog</fullName>
    </recommendedName>
</protein>
<feature type="region of interest" description="Disordered" evidence="5">
    <location>
        <begin position="446"/>
        <end position="510"/>
    </location>
</feature>
<comment type="function">
    <text evidence="4">Required for maturation of ribosomal RNAs and formation of the large ribosomal subunit.</text>
</comment>
<proteinExistence type="inferred from homology"/>
<dbReference type="HAMAP" id="MF_03028">
    <property type="entry name" value="Pescadillo"/>
    <property type="match status" value="1"/>
</dbReference>
<evidence type="ECO:0000256" key="2">
    <source>
        <dbReference type="ARBA" id="ARBA00022552"/>
    </source>
</evidence>
<feature type="compositionally biased region" description="Basic and acidic residues" evidence="5">
    <location>
        <begin position="557"/>
        <end position="572"/>
    </location>
</feature>
<organism evidence="7 8">
    <name type="scientific">Lymnaea stagnalis</name>
    <name type="common">Great pond snail</name>
    <name type="synonym">Helix stagnalis</name>
    <dbReference type="NCBI Taxonomy" id="6523"/>
    <lineage>
        <taxon>Eukaryota</taxon>
        <taxon>Metazoa</taxon>
        <taxon>Spiralia</taxon>
        <taxon>Lophotrochozoa</taxon>
        <taxon>Mollusca</taxon>
        <taxon>Gastropoda</taxon>
        <taxon>Heterobranchia</taxon>
        <taxon>Euthyneura</taxon>
        <taxon>Panpulmonata</taxon>
        <taxon>Hygrophila</taxon>
        <taxon>Lymnaeoidea</taxon>
        <taxon>Lymnaeidae</taxon>
        <taxon>Lymnaea</taxon>
    </lineage>
</organism>
<dbReference type="FunFam" id="3.40.50.10190:FF:000002">
    <property type="entry name" value="Pescadillo homolog"/>
    <property type="match status" value="1"/>
</dbReference>
<keyword evidence="3 4" id="KW-0539">Nucleus</keyword>
<keyword evidence="2 4" id="KW-0698">rRNA processing</keyword>
<dbReference type="GO" id="GO:0030687">
    <property type="term" value="C:preribosome, large subunit precursor"/>
    <property type="evidence" value="ECO:0007669"/>
    <property type="project" value="UniProtKB-UniRule"/>
</dbReference>
<dbReference type="AlphaFoldDB" id="A0AAV2HK40"/>
<keyword evidence="1 4" id="KW-0690">Ribosome biogenesis</keyword>
<name>A0AAV2HK40_LYMST</name>
<evidence type="ECO:0000256" key="4">
    <source>
        <dbReference type="HAMAP-Rule" id="MF_03028"/>
    </source>
</evidence>
<feature type="domain" description="BRCT" evidence="6">
    <location>
        <begin position="321"/>
        <end position="414"/>
    </location>
</feature>
<dbReference type="SMART" id="SM00292">
    <property type="entry name" value="BRCT"/>
    <property type="match status" value="1"/>
</dbReference>
<feature type="compositionally biased region" description="Basic residues" evidence="5">
    <location>
        <begin position="573"/>
        <end position="584"/>
    </location>
</feature>
<feature type="compositionally biased region" description="Acidic residues" evidence="5">
    <location>
        <begin position="448"/>
        <end position="478"/>
    </location>
</feature>
<dbReference type="PANTHER" id="PTHR12221">
    <property type="entry name" value="PESCADILLO - RELATED"/>
    <property type="match status" value="1"/>
</dbReference>
<dbReference type="SUPFAM" id="SSF52113">
    <property type="entry name" value="BRCT domain"/>
    <property type="match status" value="1"/>
</dbReference>
<evidence type="ECO:0000313" key="8">
    <source>
        <dbReference type="Proteomes" id="UP001497497"/>
    </source>
</evidence>
<dbReference type="Pfam" id="PF06732">
    <property type="entry name" value="Pescadillo_N"/>
    <property type="match status" value="1"/>
</dbReference>
<dbReference type="Gene3D" id="3.40.50.10190">
    <property type="entry name" value="BRCT domain"/>
    <property type="match status" value="1"/>
</dbReference>
<dbReference type="InterPro" id="IPR010613">
    <property type="entry name" value="PES"/>
</dbReference>
<dbReference type="Pfam" id="PF16589">
    <property type="entry name" value="BRCT_2"/>
    <property type="match status" value="1"/>
</dbReference>
<comment type="similarity">
    <text evidence="4">Belongs to the pescadillo family.</text>
</comment>
<sequence length="584" mass="67455">MGGTKKKKFERGAATAFVSRNKALKKLQLNLADFRTLCIFKGIYPVEPLHKKKVNKGSTAVKTYYNLKDIQFLSHDQLITKFREKKHYVRRLKRAVAKKNRFAESIIRDSKPVYSLKSVIKERYPTFIDALRDLDDCLNLCFVFASFPHSKRVHVEMVQMCKKRTVEFQHYVIAAKALRKVFVSIKGIYYQADIKGETITWIVSHKRGFTHPQDVDYKIMQTFAEYHSVLLGHINIKLFSDKNLVYPPELAEPQQFIDQDQCLETDRTDENLASLAPAIKTTGETQDEEDDDAEVDALNAISADDPDFIEKSKLEAESVKKLQNLFKGLRFFLNREVPREELTFVIRACSGLASWDYTLGVGATYQEDDNSITHHVIDRPAVTNQRLDRTYVQPQWVFDSINARTLLPAKDYFPGVPCPPHLSPFVEEKEGEYVPEDKVKFLKRIQGEAEEEEEESSEEDEPGAEDDESDEEDDDEENKDSLEKPAGKKRKIDEKKIKSADAKKAKTMAVTEGVLERVDKHKLLQQQQAEDRRLGEMMIPKKHKRLYNKIMTSRKKSSQEARKLQEKKDKLKEQKKKGKKLKKA</sequence>
<evidence type="ECO:0000256" key="3">
    <source>
        <dbReference type="ARBA" id="ARBA00023242"/>
    </source>
</evidence>